<comment type="subcellular location">
    <subcellularLocation>
        <location evidence="1">Cell inner membrane</location>
        <topology evidence="1">Single-pass membrane protein</topology>
    </subcellularLocation>
</comment>
<keyword evidence="8" id="KW-1133">Transmembrane helix</keyword>
<evidence type="ECO:0000313" key="13">
    <source>
        <dbReference type="EMBL" id="PJI31625.1"/>
    </source>
</evidence>
<dbReference type="PIRSF" id="PIRSF015761">
    <property type="entry name" value="Protein_L"/>
    <property type="match status" value="1"/>
</dbReference>
<organism evidence="13 14">
    <name type="scientific">Acinetobacter pseudolwoffii</name>
    <dbReference type="NCBI Taxonomy" id="2053287"/>
    <lineage>
        <taxon>Bacteria</taxon>
        <taxon>Pseudomonadati</taxon>
        <taxon>Pseudomonadota</taxon>
        <taxon>Gammaproteobacteria</taxon>
        <taxon>Moraxellales</taxon>
        <taxon>Moraxellaceae</taxon>
        <taxon>Acinetobacter</taxon>
    </lineage>
</organism>
<evidence type="ECO:0000256" key="10">
    <source>
        <dbReference type="PIRNR" id="PIRNR015761"/>
    </source>
</evidence>
<feature type="domain" description="GspL periplasmic" evidence="12">
    <location>
        <begin position="232"/>
        <end position="367"/>
    </location>
</feature>
<evidence type="ECO:0000256" key="5">
    <source>
        <dbReference type="ARBA" id="ARBA00022519"/>
    </source>
</evidence>
<reference evidence="13 14" key="2">
    <citation type="submission" date="2017-12" db="EMBL/GenBank/DDBJ databases">
        <title>Revising the taxonomy of the Acinetobacter lwoffii group: the description of Acinetobacter pseudolwoffii sp. nov. and emended description of Acinetobacter lwoffii.</title>
        <authorList>
            <person name="Nemec A."/>
        </authorList>
    </citation>
    <scope>NUCLEOTIDE SEQUENCE [LARGE SCALE GENOMIC DNA]</scope>
    <source>
        <strain evidence="13 14">ANC 5347</strain>
    </source>
</reference>
<evidence type="ECO:0000256" key="3">
    <source>
        <dbReference type="ARBA" id="ARBA00022448"/>
    </source>
</evidence>
<dbReference type="InterPro" id="IPR025691">
    <property type="entry name" value="GspL_pp_dom"/>
</dbReference>
<name>A0A2H9UIU6_9GAMM</name>
<evidence type="ECO:0000256" key="8">
    <source>
        <dbReference type="ARBA" id="ARBA00022989"/>
    </source>
</evidence>
<comment type="caution">
    <text evidence="13">The sequence shown here is derived from an EMBL/GenBank/DDBJ whole genome shotgun (WGS) entry which is preliminary data.</text>
</comment>
<evidence type="ECO:0000313" key="14">
    <source>
        <dbReference type="Proteomes" id="UP000242351"/>
    </source>
</evidence>
<protein>
    <recommendedName>
        <fullName evidence="10">Type II secretion system protein L</fullName>
        <shortName evidence="10">T2SS protein L</shortName>
    </recommendedName>
</protein>
<keyword evidence="7 10" id="KW-0653">Protein transport</keyword>
<dbReference type="InterPro" id="IPR007812">
    <property type="entry name" value="T2SS_protein-GspL"/>
</dbReference>
<evidence type="ECO:0000256" key="7">
    <source>
        <dbReference type="ARBA" id="ARBA00022927"/>
    </source>
</evidence>
<accession>A0A2H9UIU6</accession>
<dbReference type="NCBIfam" id="TIGR01709">
    <property type="entry name" value="typeII_sec_gspL"/>
    <property type="match status" value="1"/>
</dbReference>
<dbReference type="SUPFAM" id="SSF53067">
    <property type="entry name" value="Actin-like ATPase domain"/>
    <property type="match status" value="1"/>
</dbReference>
<dbReference type="RefSeq" id="WP_100358069.1">
    <property type="nucleotide sequence ID" value="NZ_PGOZ01000020.1"/>
</dbReference>
<dbReference type="GO" id="GO:0015628">
    <property type="term" value="P:protein secretion by the type II secretion system"/>
    <property type="evidence" value="ECO:0007669"/>
    <property type="project" value="InterPro"/>
</dbReference>
<proteinExistence type="inferred from homology"/>
<dbReference type="AlphaFoldDB" id="A0A2H9UIU6"/>
<evidence type="ECO:0000259" key="12">
    <source>
        <dbReference type="Pfam" id="PF12693"/>
    </source>
</evidence>
<sequence length="379" mass="42810">MLYLWMPEANGVWQWSTGEFWNTAATLEQLIQEIQAHHGEEAVVFFPSRHVQILQQTLPKSQYKKMGNEGIKYLLEEYVVLPVDAMKVLHHFQQPDQVSIMGVANSTLETLQYSLNLIPVKLAALLPDFLVLPVPEANQRMITQIGGRLLVREAEYIGQSLDDLSLYLDYQPKDLHYKVSNLSQDQLSSLEALVTQEQLESFQYVLPVLKKPKQHAFNVLPKAKSEGAISGYWKACAAVFLGILVLQFGYDAVRWYQYKKVANQTAAQAVDQFKYWFGQNYPVTEQNIKSQFEGQLRQSQIADTQALQLISRIGPVLMQNQIVAQRINYDASVLSMELKANSSDMLNALTKQLSQQGFKVELGNIQASGTGAIGLVRVQ</sequence>
<evidence type="ECO:0000259" key="11">
    <source>
        <dbReference type="Pfam" id="PF05134"/>
    </source>
</evidence>
<dbReference type="EMBL" id="PGOZ01000020">
    <property type="protein sequence ID" value="PJI31625.1"/>
    <property type="molecule type" value="Genomic_DNA"/>
</dbReference>
<keyword evidence="6" id="KW-0812">Transmembrane</keyword>
<dbReference type="Pfam" id="PF05134">
    <property type="entry name" value="T2SSL"/>
    <property type="match status" value="1"/>
</dbReference>
<evidence type="ECO:0000256" key="6">
    <source>
        <dbReference type="ARBA" id="ARBA00022692"/>
    </source>
</evidence>
<evidence type="ECO:0000256" key="9">
    <source>
        <dbReference type="ARBA" id="ARBA00023136"/>
    </source>
</evidence>
<keyword evidence="3 10" id="KW-0813">Transport</keyword>
<dbReference type="Gene3D" id="3.30.420.380">
    <property type="match status" value="1"/>
</dbReference>
<comment type="similarity">
    <text evidence="2 10">Belongs to the GSP L family.</text>
</comment>
<feature type="domain" description="GspL cytoplasmic actin-ATPase-like" evidence="11">
    <location>
        <begin position="12"/>
        <end position="191"/>
    </location>
</feature>
<dbReference type="InterPro" id="IPR043129">
    <property type="entry name" value="ATPase_NBD"/>
</dbReference>
<dbReference type="Pfam" id="PF12693">
    <property type="entry name" value="GspL_C"/>
    <property type="match status" value="1"/>
</dbReference>
<reference evidence="13 14" key="1">
    <citation type="submission" date="2017-11" db="EMBL/GenBank/DDBJ databases">
        <authorList>
            <person name="Han C.G."/>
        </authorList>
    </citation>
    <scope>NUCLEOTIDE SEQUENCE [LARGE SCALE GENOMIC DNA]</scope>
    <source>
        <strain evidence="13 14">ANC 5347</strain>
    </source>
</reference>
<dbReference type="Gene3D" id="3.30.1360.100">
    <property type="entry name" value="General secretion pathway protein M, EpsM"/>
    <property type="match status" value="1"/>
</dbReference>
<gene>
    <name evidence="13" type="ORF">CU320_13160</name>
</gene>
<dbReference type="Proteomes" id="UP000242351">
    <property type="component" value="Unassembled WGS sequence"/>
</dbReference>
<dbReference type="GO" id="GO:0009276">
    <property type="term" value="C:Gram-negative-bacterium-type cell wall"/>
    <property type="evidence" value="ECO:0007669"/>
    <property type="project" value="InterPro"/>
</dbReference>
<comment type="function">
    <text evidence="10">Inner membrane component of the type II secretion system required for the energy-dependent secretion of extracellular factors such as proteases and toxins from the periplasm.</text>
</comment>
<dbReference type="GO" id="GO:0015627">
    <property type="term" value="C:type II protein secretion system complex"/>
    <property type="evidence" value="ECO:0007669"/>
    <property type="project" value="InterPro"/>
</dbReference>
<evidence type="ECO:0000256" key="2">
    <source>
        <dbReference type="ARBA" id="ARBA00005318"/>
    </source>
</evidence>
<evidence type="ECO:0000256" key="1">
    <source>
        <dbReference type="ARBA" id="ARBA00004377"/>
    </source>
</evidence>
<keyword evidence="4" id="KW-1003">Cell membrane</keyword>
<keyword evidence="9" id="KW-0472">Membrane</keyword>
<keyword evidence="5" id="KW-0997">Cell inner membrane</keyword>
<evidence type="ECO:0000256" key="4">
    <source>
        <dbReference type="ARBA" id="ARBA00022475"/>
    </source>
</evidence>
<dbReference type="GO" id="GO:0005886">
    <property type="term" value="C:plasma membrane"/>
    <property type="evidence" value="ECO:0007669"/>
    <property type="project" value="UniProtKB-SubCell"/>
</dbReference>
<dbReference type="InterPro" id="IPR024230">
    <property type="entry name" value="GspL_cyto_dom"/>
</dbReference>